<proteinExistence type="predicted"/>
<dbReference type="InterPro" id="IPR029058">
    <property type="entry name" value="AB_hydrolase_fold"/>
</dbReference>
<keyword evidence="2" id="KW-0378">Hydrolase</keyword>
<dbReference type="EMBL" id="BNJF01000003">
    <property type="protein sequence ID" value="GHO48072.1"/>
    <property type="molecule type" value="Genomic_DNA"/>
</dbReference>
<evidence type="ECO:0000313" key="3">
    <source>
        <dbReference type="Proteomes" id="UP000612362"/>
    </source>
</evidence>
<sequence>MSKGTSGLIQVPGAQLYYEARGSGPVLFIIAGGSGDAESFQAAGSFLEPHFTILSYDRRGYARSPLGQPGEVPIVSIETQSDDAHRLLAALTTEPAYVFGSSLGALIGLDLVMRHQEQIRLLVAHEPPLRKFLEEEPSRGLRPRRNETPEQTIQRFAASLGLDRSLVHDESGQARAMAPERKRQNAAFFIYHEAQAVNSYELDLDGLRHVKDKILFGGGAEGREYFPYRGARKAAEVLDVPFVEFPGKHGGYGEYPAPFAEKLREYIKMSK</sequence>
<dbReference type="Proteomes" id="UP000612362">
    <property type="component" value="Unassembled WGS sequence"/>
</dbReference>
<dbReference type="GO" id="GO:0004806">
    <property type="term" value="F:triacylglycerol lipase activity"/>
    <property type="evidence" value="ECO:0007669"/>
    <property type="project" value="TreeGrafter"/>
</dbReference>
<reference evidence="2" key="1">
    <citation type="submission" date="2020-10" db="EMBL/GenBank/DDBJ databases">
        <title>Taxonomic study of unclassified bacteria belonging to the class Ktedonobacteria.</title>
        <authorList>
            <person name="Yabe S."/>
            <person name="Wang C.M."/>
            <person name="Zheng Y."/>
            <person name="Sakai Y."/>
            <person name="Cavaletti L."/>
            <person name="Monciardini P."/>
            <person name="Donadio S."/>
        </authorList>
    </citation>
    <scope>NUCLEOTIDE SEQUENCE</scope>
    <source>
        <strain evidence="2">SOSP1-1</strain>
    </source>
</reference>
<name>A0A8J3MTC1_9CHLR</name>
<dbReference type="InterPro" id="IPR050471">
    <property type="entry name" value="AB_hydrolase"/>
</dbReference>
<dbReference type="InterPro" id="IPR000073">
    <property type="entry name" value="AB_hydrolase_1"/>
</dbReference>
<dbReference type="Gene3D" id="3.40.50.1820">
    <property type="entry name" value="alpha/beta hydrolase"/>
    <property type="match status" value="1"/>
</dbReference>
<dbReference type="PANTHER" id="PTHR43433">
    <property type="entry name" value="HYDROLASE, ALPHA/BETA FOLD FAMILY PROTEIN"/>
    <property type="match status" value="1"/>
</dbReference>
<evidence type="ECO:0000313" key="2">
    <source>
        <dbReference type="EMBL" id="GHO48072.1"/>
    </source>
</evidence>
<dbReference type="SUPFAM" id="SSF53474">
    <property type="entry name" value="alpha/beta-Hydrolases"/>
    <property type="match status" value="1"/>
</dbReference>
<dbReference type="PANTHER" id="PTHR43433:SF5">
    <property type="entry name" value="AB HYDROLASE-1 DOMAIN-CONTAINING PROTEIN"/>
    <property type="match status" value="1"/>
</dbReference>
<dbReference type="GO" id="GO:0046503">
    <property type="term" value="P:glycerolipid catabolic process"/>
    <property type="evidence" value="ECO:0007669"/>
    <property type="project" value="TreeGrafter"/>
</dbReference>
<gene>
    <name evidence="2" type="primary">yraK</name>
    <name evidence="2" type="ORF">KSX_62350</name>
</gene>
<organism evidence="2 3">
    <name type="scientific">Ktedonospora formicarum</name>
    <dbReference type="NCBI Taxonomy" id="2778364"/>
    <lineage>
        <taxon>Bacteria</taxon>
        <taxon>Bacillati</taxon>
        <taxon>Chloroflexota</taxon>
        <taxon>Ktedonobacteria</taxon>
        <taxon>Ktedonobacterales</taxon>
        <taxon>Ktedonobacteraceae</taxon>
        <taxon>Ktedonospora</taxon>
    </lineage>
</organism>
<accession>A0A8J3MTC1</accession>
<dbReference type="AlphaFoldDB" id="A0A8J3MTC1"/>
<keyword evidence="3" id="KW-1185">Reference proteome</keyword>
<comment type="caution">
    <text evidence="2">The sequence shown here is derived from an EMBL/GenBank/DDBJ whole genome shotgun (WGS) entry which is preliminary data.</text>
</comment>
<protein>
    <submittedName>
        <fullName evidence="2">Putative hydrolase YraK</fullName>
    </submittedName>
</protein>
<feature type="domain" description="AB hydrolase-1" evidence="1">
    <location>
        <begin position="25"/>
        <end position="156"/>
    </location>
</feature>
<evidence type="ECO:0000259" key="1">
    <source>
        <dbReference type="Pfam" id="PF00561"/>
    </source>
</evidence>
<dbReference type="RefSeq" id="WP_220197284.1">
    <property type="nucleotide sequence ID" value="NZ_BNJF01000003.1"/>
</dbReference>
<dbReference type="Pfam" id="PF00561">
    <property type="entry name" value="Abhydrolase_1"/>
    <property type="match status" value="1"/>
</dbReference>